<sequence>MYAFAFNLWDIGLWLAVSSIILLITSELLAPYYGRMKVLIDVKRLRIIAIGSGLTFLVIAAIRISTIIG</sequence>
<protein>
    <submittedName>
        <fullName evidence="2">Uncharacterized protein</fullName>
    </submittedName>
</protein>
<feature type="transmembrane region" description="Helical" evidence="1">
    <location>
        <begin position="45"/>
        <end position="68"/>
    </location>
</feature>
<evidence type="ECO:0000313" key="2">
    <source>
        <dbReference type="EMBL" id="SPC33801.1"/>
    </source>
</evidence>
<name>A0A2K5AQ71_9ARCH</name>
<organism evidence="2 3">
    <name type="scientific">Candidatus Nitrosocaldus cavascurensis</name>
    <dbReference type="NCBI Taxonomy" id="2058097"/>
    <lineage>
        <taxon>Archaea</taxon>
        <taxon>Nitrososphaerota</taxon>
        <taxon>Nitrososphaeria</taxon>
        <taxon>Candidatus Nitrosocaldales</taxon>
        <taxon>Candidatus Nitrosocaldaceae</taxon>
        <taxon>Candidatus Nitrosocaldus</taxon>
    </lineage>
</organism>
<proteinExistence type="predicted"/>
<accession>A0A2K5AQ71</accession>
<dbReference type="Proteomes" id="UP000236248">
    <property type="component" value="Chromosome NCAV"/>
</dbReference>
<keyword evidence="3" id="KW-1185">Reference proteome</keyword>
<reference evidence="3" key="1">
    <citation type="submission" date="2018-01" db="EMBL/GenBank/DDBJ databases">
        <authorList>
            <person name="Kerou L M."/>
        </authorList>
    </citation>
    <scope>NUCLEOTIDE SEQUENCE [LARGE SCALE GENOMIC DNA]</scope>
    <source>
        <strain evidence="3">SCU2</strain>
    </source>
</reference>
<keyword evidence="1" id="KW-1133">Transmembrane helix</keyword>
<dbReference type="KEGG" id="ncv:NCAV_0608"/>
<dbReference type="RefSeq" id="WP_103287403.1">
    <property type="nucleotide sequence ID" value="NZ_LT981265.1"/>
</dbReference>
<keyword evidence="1" id="KW-0472">Membrane</keyword>
<evidence type="ECO:0000256" key="1">
    <source>
        <dbReference type="SAM" id="Phobius"/>
    </source>
</evidence>
<dbReference type="AlphaFoldDB" id="A0A2K5AQ71"/>
<dbReference type="GeneID" id="41594691"/>
<evidence type="ECO:0000313" key="3">
    <source>
        <dbReference type="Proteomes" id="UP000236248"/>
    </source>
</evidence>
<keyword evidence="1" id="KW-0812">Transmembrane</keyword>
<gene>
    <name evidence="2" type="ORF">NCAV_0608</name>
</gene>
<feature type="transmembrane region" description="Helical" evidence="1">
    <location>
        <begin position="12"/>
        <end position="33"/>
    </location>
</feature>
<dbReference type="EMBL" id="LT981265">
    <property type="protein sequence ID" value="SPC33801.1"/>
    <property type="molecule type" value="Genomic_DNA"/>
</dbReference>